<dbReference type="GO" id="GO:0005524">
    <property type="term" value="F:ATP binding"/>
    <property type="evidence" value="ECO:0007669"/>
    <property type="project" value="UniProtKB-UniRule"/>
</dbReference>
<proteinExistence type="inferred from homology"/>
<keyword evidence="6 8" id="KW-0067">ATP-binding</keyword>
<dbReference type="HAMAP" id="MF_01161">
    <property type="entry name" value="tRNA_Ile_lys_synt"/>
    <property type="match status" value="1"/>
</dbReference>
<protein>
    <recommendedName>
        <fullName evidence="8">tRNA(Ile)-lysidine synthase</fullName>
        <ecNumber evidence="8">6.3.4.19</ecNumber>
    </recommendedName>
    <alternativeName>
        <fullName evidence="8">tRNA(Ile)-2-lysyl-cytidine synthase</fullName>
    </alternativeName>
    <alternativeName>
        <fullName evidence="8">tRNA(Ile)-lysidine synthetase</fullName>
    </alternativeName>
</protein>
<dbReference type="NCBIfam" id="TIGR02432">
    <property type="entry name" value="lysidine_TilS_N"/>
    <property type="match status" value="1"/>
</dbReference>
<dbReference type="Pfam" id="PF11734">
    <property type="entry name" value="TilS_C"/>
    <property type="match status" value="1"/>
</dbReference>
<evidence type="ECO:0000256" key="8">
    <source>
        <dbReference type="HAMAP-Rule" id="MF_01161"/>
    </source>
</evidence>
<keyword evidence="2 8" id="KW-0963">Cytoplasm</keyword>
<comment type="function">
    <text evidence="8">Ligates lysine onto the cytidine present at position 34 of the AUA codon-specific tRNA(Ile) that contains the anticodon CAU, in an ATP-dependent manner. Cytidine is converted to lysidine, thus changing the amino acid specificity of the tRNA from methionine to isoleucine.</text>
</comment>
<gene>
    <name evidence="8" type="primary">tilS</name>
    <name evidence="10" type="ORF">A2290_03160</name>
</gene>
<feature type="binding site" evidence="8">
    <location>
        <begin position="27"/>
        <end position="32"/>
    </location>
    <ligand>
        <name>ATP</name>
        <dbReference type="ChEBI" id="CHEBI:30616"/>
    </ligand>
</feature>
<dbReference type="InterPro" id="IPR012094">
    <property type="entry name" value="tRNA_Ile_lys_synt"/>
</dbReference>
<evidence type="ECO:0000256" key="5">
    <source>
        <dbReference type="ARBA" id="ARBA00022741"/>
    </source>
</evidence>
<dbReference type="PANTHER" id="PTHR43033:SF1">
    <property type="entry name" value="TRNA(ILE)-LYSIDINE SYNTHASE-RELATED"/>
    <property type="match status" value="1"/>
</dbReference>
<comment type="catalytic activity">
    <reaction evidence="7 8">
        <text>cytidine(34) in tRNA(Ile2) + L-lysine + ATP = lysidine(34) in tRNA(Ile2) + AMP + diphosphate + H(+)</text>
        <dbReference type="Rhea" id="RHEA:43744"/>
        <dbReference type="Rhea" id="RHEA-COMP:10625"/>
        <dbReference type="Rhea" id="RHEA-COMP:10670"/>
        <dbReference type="ChEBI" id="CHEBI:15378"/>
        <dbReference type="ChEBI" id="CHEBI:30616"/>
        <dbReference type="ChEBI" id="CHEBI:32551"/>
        <dbReference type="ChEBI" id="CHEBI:33019"/>
        <dbReference type="ChEBI" id="CHEBI:82748"/>
        <dbReference type="ChEBI" id="CHEBI:83665"/>
        <dbReference type="ChEBI" id="CHEBI:456215"/>
        <dbReference type="EC" id="6.3.4.19"/>
    </reaction>
</comment>
<dbReference type="SUPFAM" id="SSF56037">
    <property type="entry name" value="PheT/TilS domain"/>
    <property type="match status" value="1"/>
</dbReference>
<dbReference type="CDD" id="cd01992">
    <property type="entry name" value="TilS_N"/>
    <property type="match status" value="1"/>
</dbReference>
<evidence type="ECO:0000256" key="6">
    <source>
        <dbReference type="ARBA" id="ARBA00022840"/>
    </source>
</evidence>
<dbReference type="InterPro" id="IPR012796">
    <property type="entry name" value="Lysidine-tRNA-synth_C"/>
</dbReference>
<feature type="domain" description="Lysidine-tRNA(Ile) synthetase C-terminal" evidence="9">
    <location>
        <begin position="384"/>
        <end position="456"/>
    </location>
</feature>
<dbReference type="SUPFAM" id="SSF82829">
    <property type="entry name" value="MesJ substrate recognition domain-like"/>
    <property type="match status" value="1"/>
</dbReference>
<evidence type="ECO:0000256" key="4">
    <source>
        <dbReference type="ARBA" id="ARBA00022694"/>
    </source>
</evidence>
<accession>A0A1F4S493</accession>
<dbReference type="EC" id="6.3.4.19" evidence="8"/>
<evidence type="ECO:0000259" key="9">
    <source>
        <dbReference type="SMART" id="SM00977"/>
    </source>
</evidence>
<evidence type="ECO:0000256" key="2">
    <source>
        <dbReference type="ARBA" id="ARBA00022490"/>
    </source>
</evidence>
<organism evidence="10 11">
    <name type="scientific">candidate division WOR-1 bacterium RIFOXYB2_FULL_36_35</name>
    <dbReference type="NCBI Taxonomy" id="1802578"/>
    <lineage>
        <taxon>Bacteria</taxon>
        <taxon>Bacillati</taxon>
        <taxon>Saganbacteria</taxon>
    </lineage>
</organism>
<dbReference type="PANTHER" id="PTHR43033">
    <property type="entry name" value="TRNA(ILE)-LYSIDINE SYNTHASE-RELATED"/>
    <property type="match status" value="1"/>
</dbReference>
<evidence type="ECO:0000256" key="3">
    <source>
        <dbReference type="ARBA" id="ARBA00022598"/>
    </source>
</evidence>
<keyword evidence="4 8" id="KW-0819">tRNA processing</keyword>
<dbReference type="AlphaFoldDB" id="A0A1F4S493"/>
<dbReference type="SUPFAM" id="SSF52402">
    <property type="entry name" value="Adenine nucleotide alpha hydrolases-like"/>
    <property type="match status" value="1"/>
</dbReference>
<dbReference type="Proteomes" id="UP000177905">
    <property type="component" value="Unassembled WGS sequence"/>
</dbReference>
<comment type="similarity">
    <text evidence="8">Belongs to the tRNA(Ile)-lysidine synthase family.</text>
</comment>
<comment type="caution">
    <text evidence="10">The sequence shown here is derived from an EMBL/GenBank/DDBJ whole genome shotgun (WGS) entry which is preliminary data.</text>
</comment>
<dbReference type="InterPro" id="IPR012795">
    <property type="entry name" value="tRNA_Ile_lys_synt_N"/>
</dbReference>
<name>A0A1F4S493_UNCSA</name>
<keyword evidence="5 8" id="KW-0547">Nucleotide-binding</keyword>
<dbReference type="Gene3D" id="1.20.59.20">
    <property type="match status" value="1"/>
</dbReference>
<comment type="subcellular location">
    <subcellularLocation>
        <location evidence="1 8">Cytoplasm</location>
    </subcellularLocation>
</comment>
<keyword evidence="3 8" id="KW-0436">Ligase</keyword>
<dbReference type="Gene3D" id="3.40.50.620">
    <property type="entry name" value="HUPs"/>
    <property type="match status" value="1"/>
</dbReference>
<evidence type="ECO:0000256" key="1">
    <source>
        <dbReference type="ARBA" id="ARBA00004496"/>
    </source>
</evidence>
<evidence type="ECO:0000313" key="10">
    <source>
        <dbReference type="EMBL" id="OGC15254.1"/>
    </source>
</evidence>
<dbReference type="EMBL" id="MEUA01000023">
    <property type="protein sequence ID" value="OGC15254.1"/>
    <property type="molecule type" value="Genomic_DNA"/>
</dbReference>
<comment type="domain">
    <text evidence="8">The N-terminal region contains the highly conserved SGGXDS motif, predicted to be a P-loop motif involved in ATP binding.</text>
</comment>
<sequence>MIRNNVLETIKEYKMINKGDSILVGVSGGADSVSLLYCLHSLKEDLKISAIHVAHLNHLIRKEDAEMDQRYVENISKNLGLLCISDSVDVEAYAAQNKLNLEDAGRRLRYAFYQKTSEKVGANKIVLGHTADDMVETFLMRLLRGAGLKGLTGIPPVRQNIVRPLIRTWRKDIEKYTASLKLVPRIDHTNYESKYLRNRVRLKLIPQLKIYNLRIKEILLQTVLLLTEDYLYMESKTREAISEVILKQSEDKLELDSKKLREFDPSITGHLIRTAIEKVKGNLAELSFSHIHNIIKNLDSNENWQQHLPDQTYVICNKNKLTITKELPQTQSKNSFYYTFSIPGEIAVKEAKIKITAEIIDHLDTFSDSQNVVFVDLEEIDKQLIVRSRKSGDRFYPLGMNGAKKVQDFFVDLKIPSEERDFIPIVESSGRIIWIAGFRIDERAKVDEKTKKVVKLTCQNL</sequence>
<dbReference type="InterPro" id="IPR011063">
    <property type="entry name" value="TilS/TtcA_N"/>
</dbReference>
<dbReference type="InterPro" id="IPR014729">
    <property type="entry name" value="Rossmann-like_a/b/a_fold"/>
</dbReference>
<reference evidence="10 11" key="1">
    <citation type="journal article" date="2016" name="Nat. Commun.">
        <title>Thousands of microbial genomes shed light on interconnected biogeochemical processes in an aquifer system.</title>
        <authorList>
            <person name="Anantharaman K."/>
            <person name="Brown C.T."/>
            <person name="Hug L.A."/>
            <person name="Sharon I."/>
            <person name="Castelle C.J."/>
            <person name="Probst A.J."/>
            <person name="Thomas B.C."/>
            <person name="Singh A."/>
            <person name="Wilkins M.J."/>
            <person name="Karaoz U."/>
            <person name="Brodie E.L."/>
            <person name="Williams K.H."/>
            <person name="Hubbard S.S."/>
            <person name="Banfield J.F."/>
        </authorList>
    </citation>
    <scope>NUCLEOTIDE SEQUENCE [LARGE SCALE GENOMIC DNA]</scope>
</reference>
<dbReference type="GO" id="GO:0005737">
    <property type="term" value="C:cytoplasm"/>
    <property type="evidence" value="ECO:0007669"/>
    <property type="project" value="UniProtKB-SubCell"/>
</dbReference>
<dbReference type="SMART" id="SM00977">
    <property type="entry name" value="TilS_C"/>
    <property type="match status" value="1"/>
</dbReference>
<dbReference type="GO" id="GO:0006400">
    <property type="term" value="P:tRNA modification"/>
    <property type="evidence" value="ECO:0007669"/>
    <property type="project" value="UniProtKB-UniRule"/>
</dbReference>
<evidence type="ECO:0000313" key="11">
    <source>
        <dbReference type="Proteomes" id="UP000177905"/>
    </source>
</evidence>
<evidence type="ECO:0000256" key="7">
    <source>
        <dbReference type="ARBA" id="ARBA00048539"/>
    </source>
</evidence>
<dbReference type="Pfam" id="PF01171">
    <property type="entry name" value="ATP_bind_3"/>
    <property type="match status" value="1"/>
</dbReference>
<dbReference type="NCBIfam" id="TIGR02433">
    <property type="entry name" value="lysidine_TilS_C"/>
    <property type="match status" value="1"/>
</dbReference>
<dbReference type="GO" id="GO:0032267">
    <property type="term" value="F:tRNA(Ile)-lysidine synthase activity"/>
    <property type="evidence" value="ECO:0007669"/>
    <property type="project" value="UniProtKB-EC"/>
</dbReference>